<feature type="compositionally biased region" description="Basic and acidic residues" evidence="1">
    <location>
        <begin position="175"/>
        <end position="206"/>
    </location>
</feature>
<name>A0A0J9XBM0_GEOCN</name>
<dbReference type="Proteomes" id="UP000242525">
    <property type="component" value="Unassembled WGS sequence"/>
</dbReference>
<evidence type="ECO:0000313" key="4">
    <source>
        <dbReference type="Proteomes" id="UP000242525"/>
    </source>
</evidence>
<protein>
    <recommendedName>
        <fullName evidence="2">DUF3752 domain-containing protein</fullName>
    </recommendedName>
</protein>
<dbReference type="EMBL" id="CCBN010000008">
    <property type="protein sequence ID" value="CDO54646.1"/>
    <property type="molecule type" value="Genomic_DNA"/>
</dbReference>
<comment type="caution">
    <text evidence="3">The sequence shown here is derived from an EMBL/GenBank/DDBJ whole genome shotgun (WGS) entry which is preliminary data.</text>
</comment>
<feature type="compositionally biased region" description="Acidic residues" evidence="1">
    <location>
        <begin position="35"/>
        <end position="44"/>
    </location>
</feature>
<feature type="compositionally biased region" description="Basic and acidic residues" evidence="1">
    <location>
        <begin position="59"/>
        <end position="69"/>
    </location>
</feature>
<evidence type="ECO:0000313" key="3">
    <source>
        <dbReference type="EMBL" id="CDO54646.1"/>
    </source>
</evidence>
<reference evidence="3" key="1">
    <citation type="submission" date="2014-03" db="EMBL/GenBank/DDBJ databases">
        <authorList>
            <person name="Casaregola S."/>
        </authorList>
    </citation>
    <scope>NUCLEOTIDE SEQUENCE [LARGE SCALE GENOMIC DNA]</scope>
    <source>
        <strain evidence="3">CLIB 918</strain>
    </source>
</reference>
<evidence type="ECO:0000256" key="1">
    <source>
        <dbReference type="SAM" id="MobiDB-lite"/>
    </source>
</evidence>
<gene>
    <name evidence="3" type="ORF">BN980_GECA08s02485g</name>
</gene>
<sequence length="235" mass="26351">MATVNTSVGPPVPTHIQQLRDLRRKQQTAPPVQESENESSDDDNFGPQLPTTEESNADAIERLKQRELADQAGAPGSNLGAGRSSWMSVALGGPTSGDVSYNPKTFRRNVAVQMDKSWTETQAERSKRQAEEMMGIKARPVSPPRKTLRLDTEKQDEDHQKNSHEEARAAQPSLLEEHMARRAQQKREEKRDGRDKSFDWERDMKGGRGGNGAKVAEFVNQARAMNDKFARESKR</sequence>
<dbReference type="InterPro" id="IPR046331">
    <property type="entry name" value="GPAM1-like"/>
</dbReference>
<dbReference type="InterPro" id="IPR022226">
    <property type="entry name" value="DUF3752"/>
</dbReference>
<dbReference type="Pfam" id="PF12572">
    <property type="entry name" value="DUF3752"/>
    <property type="match status" value="1"/>
</dbReference>
<evidence type="ECO:0000259" key="2">
    <source>
        <dbReference type="Pfam" id="PF12572"/>
    </source>
</evidence>
<dbReference type="PANTHER" id="PTHR46370">
    <property type="entry name" value="GPALPP MOTIFS-CONTAINING PROTEIN 1"/>
    <property type="match status" value="1"/>
</dbReference>
<accession>A0A0J9XBM0</accession>
<dbReference type="OrthoDB" id="73491at2759"/>
<proteinExistence type="predicted"/>
<dbReference type="PANTHER" id="PTHR46370:SF1">
    <property type="entry name" value="GPALPP MOTIFS-CONTAINING PROTEIN 1"/>
    <property type="match status" value="1"/>
</dbReference>
<dbReference type="AlphaFoldDB" id="A0A0J9XBM0"/>
<organism evidence="3 4">
    <name type="scientific">Geotrichum candidum</name>
    <name type="common">Oospora lactis</name>
    <name type="synonym">Dipodascus geotrichum</name>
    <dbReference type="NCBI Taxonomy" id="1173061"/>
    <lineage>
        <taxon>Eukaryota</taxon>
        <taxon>Fungi</taxon>
        <taxon>Dikarya</taxon>
        <taxon>Ascomycota</taxon>
        <taxon>Saccharomycotina</taxon>
        <taxon>Dipodascomycetes</taxon>
        <taxon>Dipodascales</taxon>
        <taxon>Dipodascaceae</taxon>
        <taxon>Geotrichum</taxon>
    </lineage>
</organism>
<feature type="compositionally biased region" description="Basic and acidic residues" evidence="1">
    <location>
        <begin position="148"/>
        <end position="168"/>
    </location>
</feature>
<feature type="domain" description="DUF3752" evidence="2">
    <location>
        <begin position="102"/>
        <end position="229"/>
    </location>
</feature>
<feature type="region of interest" description="Disordered" evidence="1">
    <location>
        <begin position="1"/>
        <end position="215"/>
    </location>
</feature>
<keyword evidence="4" id="KW-1185">Reference proteome</keyword>
<feature type="compositionally biased region" description="Basic and acidic residues" evidence="1">
    <location>
        <begin position="122"/>
        <end position="131"/>
    </location>
</feature>